<reference evidence="3 4" key="1">
    <citation type="submission" date="2017-05" db="EMBL/GenBank/DDBJ databases">
        <title>High clonality and local adaptation shapes Vibrionaceae linages within an endangered oasis.</title>
        <authorList>
            <person name="Vazquez-Rosas-Landa M."/>
        </authorList>
    </citation>
    <scope>NUCLEOTIDE SEQUENCE [LARGE SCALE GENOMIC DNA]</scope>
    <source>
        <strain evidence="3 4">P46_P4S1P180</strain>
    </source>
</reference>
<dbReference type="PANTHER" id="PTHR11820:SF7">
    <property type="entry name" value="ACYLPYRUVASE FAHD1, MITOCHONDRIAL"/>
    <property type="match status" value="1"/>
</dbReference>
<keyword evidence="3" id="KW-0378">Hydrolase</keyword>
<name>A0A7X5ARX0_9GAMM</name>
<dbReference type="Pfam" id="PF01557">
    <property type="entry name" value="FAA_hydrolase"/>
    <property type="match status" value="1"/>
</dbReference>
<dbReference type="GO" id="GO:0018773">
    <property type="term" value="F:acetylpyruvate hydrolase activity"/>
    <property type="evidence" value="ECO:0007669"/>
    <property type="project" value="TreeGrafter"/>
</dbReference>
<dbReference type="InterPro" id="IPR036663">
    <property type="entry name" value="Fumarylacetoacetase_C_sf"/>
</dbReference>
<dbReference type="EMBL" id="WXWW01000152">
    <property type="protein sequence ID" value="NAW65539.1"/>
    <property type="molecule type" value="Genomic_DNA"/>
</dbReference>
<evidence type="ECO:0000313" key="4">
    <source>
        <dbReference type="Proteomes" id="UP000465712"/>
    </source>
</evidence>
<proteinExistence type="predicted"/>
<feature type="domain" description="Fumarylacetoacetase-like C-terminal" evidence="2">
    <location>
        <begin position="15"/>
        <end position="178"/>
    </location>
</feature>
<comment type="caution">
    <text evidence="3">The sequence shown here is derived from an EMBL/GenBank/DDBJ whole genome shotgun (WGS) entry which is preliminary data.</text>
</comment>
<evidence type="ECO:0000313" key="3">
    <source>
        <dbReference type="EMBL" id="NAW65539.1"/>
    </source>
</evidence>
<protein>
    <submittedName>
        <fullName evidence="3">FAA hydrolase family protein</fullName>
    </submittedName>
</protein>
<evidence type="ECO:0000259" key="2">
    <source>
        <dbReference type="Pfam" id="PF01557"/>
    </source>
</evidence>
<organism evidence="3 4">
    <name type="scientific">Photobacterium halotolerans</name>
    <dbReference type="NCBI Taxonomy" id="265726"/>
    <lineage>
        <taxon>Bacteria</taxon>
        <taxon>Pseudomonadati</taxon>
        <taxon>Pseudomonadota</taxon>
        <taxon>Gammaproteobacteria</taxon>
        <taxon>Vibrionales</taxon>
        <taxon>Vibrionaceae</taxon>
        <taxon>Photobacterium</taxon>
    </lineage>
</organism>
<dbReference type="PANTHER" id="PTHR11820">
    <property type="entry name" value="ACYLPYRUVASE"/>
    <property type="match status" value="1"/>
</dbReference>
<dbReference type="Proteomes" id="UP000465712">
    <property type="component" value="Unassembled WGS sequence"/>
</dbReference>
<sequence length="205" mass="22225">MKSVTVNGKQIQPGKVICIGRNYAAHIEELGNEMPEEMVIFMKPNTAIGDELHATHGGEVLHYEAEIAYLYHGGRFSAAALGLDLTKRDLQSKLKAKGLPWERSKVFEGAALFSEFVALPDSDFPLGLTLHIDGTLVQKGDTTFMLYSPEVILAEVQKVIPLEDGDVVMTGTPKGVGQVIAGQELLGTLTCNEEELVGIGWKAKC</sequence>
<gene>
    <name evidence="3" type="ORF">CAG72_09940</name>
</gene>
<dbReference type="InterPro" id="IPR011234">
    <property type="entry name" value="Fumarylacetoacetase-like_C"/>
</dbReference>
<dbReference type="RefSeq" id="WP_161444634.1">
    <property type="nucleotide sequence ID" value="NZ_WXWU01000017.1"/>
</dbReference>
<dbReference type="SUPFAM" id="SSF56529">
    <property type="entry name" value="FAH"/>
    <property type="match status" value="1"/>
</dbReference>
<dbReference type="OrthoDB" id="9805307at2"/>
<dbReference type="AlphaFoldDB" id="A0A7X5ARX0"/>
<accession>A0A7X5ARX0</accession>
<dbReference type="Gene3D" id="3.90.850.10">
    <property type="entry name" value="Fumarylacetoacetase-like, C-terminal domain"/>
    <property type="match status" value="1"/>
</dbReference>
<keyword evidence="1" id="KW-0479">Metal-binding</keyword>
<dbReference type="GO" id="GO:0046872">
    <property type="term" value="F:metal ion binding"/>
    <property type="evidence" value="ECO:0007669"/>
    <property type="project" value="UniProtKB-KW"/>
</dbReference>
<evidence type="ECO:0000256" key="1">
    <source>
        <dbReference type="ARBA" id="ARBA00022723"/>
    </source>
</evidence>